<name>A0A2J6PPT7_9HELO</name>
<keyword evidence="8" id="KW-1185">Reference proteome</keyword>
<keyword evidence="4 6" id="KW-1133">Transmembrane helix</keyword>
<feature type="transmembrane region" description="Helical" evidence="6">
    <location>
        <begin position="217"/>
        <end position="235"/>
    </location>
</feature>
<proteinExistence type="predicted"/>
<evidence type="ECO:0000256" key="3">
    <source>
        <dbReference type="ARBA" id="ARBA00022692"/>
    </source>
</evidence>
<feature type="transmembrane region" description="Helical" evidence="6">
    <location>
        <begin position="294"/>
        <end position="316"/>
    </location>
</feature>
<feature type="transmembrane region" description="Helical" evidence="6">
    <location>
        <begin position="423"/>
        <end position="445"/>
    </location>
</feature>
<accession>A0A2J6PPT7</accession>
<dbReference type="Gene3D" id="1.20.1740.10">
    <property type="entry name" value="Amino acid/polyamine transporter I"/>
    <property type="match status" value="1"/>
</dbReference>
<feature type="transmembrane region" description="Helical" evidence="6">
    <location>
        <begin position="94"/>
        <end position="113"/>
    </location>
</feature>
<dbReference type="PANTHER" id="PTHR45649:SF41">
    <property type="entry name" value="TRANSPORTER, PUTATIVE (EUROFUNG)-RELATED"/>
    <property type="match status" value="1"/>
</dbReference>
<dbReference type="PANTHER" id="PTHR45649">
    <property type="entry name" value="AMINO-ACID PERMEASE BAT1"/>
    <property type="match status" value="1"/>
</dbReference>
<evidence type="ECO:0000256" key="6">
    <source>
        <dbReference type="SAM" id="Phobius"/>
    </source>
</evidence>
<dbReference type="STRING" id="1745343.A0A2J6PPT7"/>
<dbReference type="GO" id="GO:0022857">
    <property type="term" value="F:transmembrane transporter activity"/>
    <property type="evidence" value="ECO:0007669"/>
    <property type="project" value="InterPro"/>
</dbReference>
<feature type="transmembrane region" description="Helical" evidence="6">
    <location>
        <begin position="141"/>
        <end position="173"/>
    </location>
</feature>
<dbReference type="Pfam" id="PF13520">
    <property type="entry name" value="AA_permease_2"/>
    <property type="match status" value="1"/>
</dbReference>
<evidence type="ECO:0000256" key="4">
    <source>
        <dbReference type="ARBA" id="ARBA00022989"/>
    </source>
</evidence>
<feature type="transmembrane region" description="Helical" evidence="6">
    <location>
        <begin position="465"/>
        <end position="484"/>
    </location>
</feature>
<evidence type="ECO:0000256" key="5">
    <source>
        <dbReference type="ARBA" id="ARBA00023136"/>
    </source>
</evidence>
<gene>
    <name evidence="7" type="ORF">NA56DRAFT_320108</name>
</gene>
<feature type="transmembrane region" description="Helical" evidence="6">
    <location>
        <begin position="395"/>
        <end position="417"/>
    </location>
</feature>
<dbReference type="EMBL" id="KZ613508">
    <property type="protein sequence ID" value="PMD16045.1"/>
    <property type="molecule type" value="Genomic_DNA"/>
</dbReference>
<reference evidence="7 8" key="1">
    <citation type="submission" date="2016-05" db="EMBL/GenBank/DDBJ databases">
        <title>A degradative enzymes factory behind the ericoid mycorrhizal symbiosis.</title>
        <authorList>
            <consortium name="DOE Joint Genome Institute"/>
            <person name="Martino E."/>
            <person name="Morin E."/>
            <person name="Grelet G."/>
            <person name="Kuo A."/>
            <person name="Kohler A."/>
            <person name="Daghino S."/>
            <person name="Barry K."/>
            <person name="Choi C."/>
            <person name="Cichocki N."/>
            <person name="Clum A."/>
            <person name="Copeland A."/>
            <person name="Hainaut M."/>
            <person name="Haridas S."/>
            <person name="Labutti K."/>
            <person name="Lindquist E."/>
            <person name="Lipzen A."/>
            <person name="Khouja H.-R."/>
            <person name="Murat C."/>
            <person name="Ohm R."/>
            <person name="Olson A."/>
            <person name="Spatafora J."/>
            <person name="Veneault-Fourrey C."/>
            <person name="Henrissat B."/>
            <person name="Grigoriev I."/>
            <person name="Martin F."/>
            <person name="Perotto S."/>
        </authorList>
    </citation>
    <scope>NUCLEOTIDE SEQUENCE [LARGE SCALE GENOMIC DNA]</scope>
    <source>
        <strain evidence="7 8">UAMH 7357</strain>
    </source>
</reference>
<sequence>MDSSSKEDLEVKVNESPVDDVQVVEKDDNDGGIPSRYRGTAADKRDMITLGKKQVLRRNFKFITMLGFASTVMASWELLLPLFIFVLIDGGTADLFWGFIVVAIGMSLVYASLAEMASMCPTAGGQYHWVSEFAPPKIQKLLSYIVGWLCAIGWQVYLAGVCFMVGTIIQGLIVLNVTDYVWHNWHGTLLAISVIIFAIVFNTVLAARLPMIEGTVLILHLAGFFAIIVPLWVMAPRAHPSILLDFSNNGGWSTTGVSAMVGLTSPMSVLIGYDCSVHMSEEIQDASLTLPKAIMWSVVPNAALGFLMGVTLIFTLGDINNILATATGQPFIQVFFNATNSYAGTNTMVAIVVILLTSCCISEVATASRQIWSFARDRGLPASGWLSQVTPGWNIPLRAVCVSVVVSSLLACINLGSSTALNAINSLGGVSILSSYFITISCLVWRRLRGRPLPPRRWSLGRFGLYINIASLLFLAPVWFFAFWPLATPVTAATMNWSSTMFGGTILFALVYYAFRARFQYVGPVLQVKRDE</sequence>
<feature type="transmembrane region" description="Helical" evidence="6">
    <location>
        <begin position="348"/>
        <end position="368"/>
    </location>
</feature>
<dbReference type="InterPro" id="IPR002293">
    <property type="entry name" value="AA/rel_permease1"/>
</dbReference>
<organism evidence="7 8">
    <name type="scientific">Hyaloscypha hepaticicola</name>
    <dbReference type="NCBI Taxonomy" id="2082293"/>
    <lineage>
        <taxon>Eukaryota</taxon>
        <taxon>Fungi</taxon>
        <taxon>Dikarya</taxon>
        <taxon>Ascomycota</taxon>
        <taxon>Pezizomycotina</taxon>
        <taxon>Leotiomycetes</taxon>
        <taxon>Helotiales</taxon>
        <taxon>Hyaloscyphaceae</taxon>
        <taxon>Hyaloscypha</taxon>
    </lineage>
</organism>
<evidence type="ECO:0000313" key="8">
    <source>
        <dbReference type="Proteomes" id="UP000235672"/>
    </source>
</evidence>
<dbReference type="GO" id="GO:0016020">
    <property type="term" value="C:membrane"/>
    <property type="evidence" value="ECO:0007669"/>
    <property type="project" value="UniProtKB-SubCell"/>
</dbReference>
<feature type="transmembrane region" description="Helical" evidence="6">
    <location>
        <begin position="62"/>
        <end position="88"/>
    </location>
</feature>
<keyword evidence="3 6" id="KW-0812">Transmembrane</keyword>
<feature type="transmembrane region" description="Helical" evidence="6">
    <location>
        <begin position="255"/>
        <end position="273"/>
    </location>
</feature>
<dbReference type="Proteomes" id="UP000235672">
    <property type="component" value="Unassembled WGS sequence"/>
</dbReference>
<feature type="transmembrane region" description="Helical" evidence="6">
    <location>
        <begin position="185"/>
        <end position="205"/>
    </location>
</feature>
<evidence type="ECO:0000313" key="7">
    <source>
        <dbReference type="EMBL" id="PMD16045.1"/>
    </source>
</evidence>
<comment type="subcellular location">
    <subcellularLocation>
        <location evidence="1">Membrane</location>
        <topology evidence="1">Multi-pass membrane protein</topology>
    </subcellularLocation>
</comment>
<feature type="transmembrane region" description="Helical" evidence="6">
    <location>
        <begin position="496"/>
        <end position="515"/>
    </location>
</feature>
<dbReference type="AlphaFoldDB" id="A0A2J6PPT7"/>
<evidence type="ECO:0000256" key="2">
    <source>
        <dbReference type="ARBA" id="ARBA00022448"/>
    </source>
</evidence>
<keyword evidence="5 6" id="KW-0472">Membrane</keyword>
<dbReference type="PIRSF" id="PIRSF006060">
    <property type="entry name" value="AA_transporter"/>
    <property type="match status" value="1"/>
</dbReference>
<keyword evidence="2" id="KW-0813">Transport</keyword>
<dbReference type="OrthoDB" id="3257095at2759"/>
<protein>
    <submittedName>
        <fullName evidence="7">Amino acid transporter-like protein</fullName>
    </submittedName>
</protein>
<evidence type="ECO:0000256" key="1">
    <source>
        <dbReference type="ARBA" id="ARBA00004141"/>
    </source>
</evidence>